<name>A0A378M9D4_LISGR</name>
<dbReference type="GO" id="GO:0005524">
    <property type="term" value="F:ATP binding"/>
    <property type="evidence" value="ECO:0007669"/>
    <property type="project" value="UniProtKB-UniRule"/>
</dbReference>
<keyword evidence="4 11" id="KW-0808">Transferase</keyword>
<dbReference type="InterPro" id="IPR029056">
    <property type="entry name" value="Ribokinase-like"/>
</dbReference>
<evidence type="ECO:0000256" key="7">
    <source>
        <dbReference type="ARBA" id="ARBA00022777"/>
    </source>
</evidence>
<dbReference type="Pfam" id="PF02110">
    <property type="entry name" value="HK"/>
    <property type="match status" value="1"/>
</dbReference>
<dbReference type="HAMAP" id="MF_00228">
    <property type="entry name" value="Thz_kinase"/>
    <property type="match status" value="1"/>
</dbReference>
<dbReference type="GO" id="GO:0000287">
    <property type="term" value="F:magnesium ion binding"/>
    <property type="evidence" value="ECO:0007669"/>
    <property type="project" value="UniProtKB-UniRule"/>
</dbReference>
<keyword evidence="6 11" id="KW-0547">Nucleotide-binding</keyword>
<dbReference type="AlphaFoldDB" id="A0A378M9D4"/>
<feature type="binding site" evidence="11">
    <location>
        <position position="42"/>
    </location>
    <ligand>
        <name>substrate</name>
    </ligand>
</feature>
<dbReference type="RefSeq" id="WP_003756285.1">
    <property type="nucleotide sequence ID" value="NZ_CABKNG010000001.1"/>
</dbReference>
<keyword evidence="7 11" id="KW-0418">Kinase</keyword>
<dbReference type="PIRSF" id="PIRSF000513">
    <property type="entry name" value="Thz_kinase"/>
    <property type="match status" value="1"/>
</dbReference>
<dbReference type="NCBIfam" id="NF006830">
    <property type="entry name" value="PRK09355.1"/>
    <property type="match status" value="1"/>
</dbReference>
<dbReference type="Proteomes" id="UP000254879">
    <property type="component" value="Unassembled WGS sequence"/>
</dbReference>
<comment type="cofactor">
    <cofactor evidence="2 11">
        <name>Mg(2+)</name>
        <dbReference type="ChEBI" id="CHEBI:18420"/>
    </cofactor>
</comment>
<evidence type="ECO:0000256" key="6">
    <source>
        <dbReference type="ARBA" id="ARBA00022741"/>
    </source>
</evidence>
<dbReference type="CDD" id="cd01170">
    <property type="entry name" value="THZ_kinase"/>
    <property type="match status" value="1"/>
</dbReference>
<feature type="binding site" evidence="11">
    <location>
        <position position="165"/>
    </location>
    <ligand>
        <name>ATP</name>
        <dbReference type="ChEBI" id="CHEBI:30616"/>
    </ligand>
</feature>
<dbReference type="UniPathway" id="UPA00060">
    <property type="reaction ID" value="UER00139"/>
</dbReference>
<dbReference type="EMBL" id="UGPG01000001">
    <property type="protein sequence ID" value="STY42978.1"/>
    <property type="molecule type" value="Genomic_DNA"/>
</dbReference>
<comment type="pathway">
    <text evidence="3 11">Cofactor biosynthesis; thiamine diphosphate biosynthesis; 4-methyl-5-(2-phosphoethyl)-thiazole from 5-(2-hydroxyethyl)-4-methylthiazole: step 1/1.</text>
</comment>
<dbReference type="GO" id="GO:0004417">
    <property type="term" value="F:hydroxyethylthiazole kinase activity"/>
    <property type="evidence" value="ECO:0007669"/>
    <property type="project" value="UniProtKB-UniRule"/>
</dbReference>
<keyword evidence="10 11" id="KW-0784">Thiamine biosynthesis</keyword>
<evidence type="ECO:0000256" key="11">
    <source>
        <dbReference type="HAMAP-Rule" id="MF_00228"/>
    </source>
</evidence>
<keyword evidence="8 11" id="KW-0067">ATP-binding</keyword>
<dbReference type="SUPFAM" id="SSF53613">
    <property type="entry name" value="Ribokinase-like"/>
    <property type="match status" value="1"/>
</dbReference>
<gene>
    <name evidence="11 12" type="primary">thiM</name>
    <name evidence="12" type="ORF">NCTC10815_00232</name>
</gene>
<evidence type="ECO:0000256" key="8">
    <source>
        <dbReference type="ARBA" id="ARBA00022840"/>
    </source>
</evidence>
<evidence type="ECO:0000256" key="3">
    <source>
        <dbReference type="ARBA" id="ARBA00004868"/>
    </source>
</evidence>
<keyword evidence="9 11" id="KW-0460">Magnesium</keyword>
<evidence type="ECO:0000256" key="5">
    <source>
        <dbReference type="ARBA" id="ARBA00022723"/>
    </source>
</evidence>
<evidence type="ECO:0000256" key="4">
    <source>
        <dbReference type="ARBA" id="ARBA00022679"/>
    </source>
</evidence>
<evidence type="ECO:0000256" key="10">
    <source>
        <dbReference type="ARBA" id="ARBA00022977"/>
    </source>
</evidence>
<evidence type="ECO:0000313" key="12">
    <source>
        <dbReference type="EMBL" id="STY42978.1"/>
    </source>
</evidence>
<evidence type="ECO:0000256" key="1">
    <source>
        <dbReference type="ARBA" id="ARBA00001771"/>
    </source>
</evidence>
<reference evidence="12 13" key="1">
    <citation type="submission" date="2018-06" db="EMBL/GenBank/DDBJ databases">
        <authorList>
            <consortium name="Pathogen Informatics"/>
            <person name="Doyle S."/>
        </authorList>
    </citation>
    <scope>NUCLEOTIDE SEQUENCE [LARGE SCALE GENOMIC DNA]</scope>
    <source>
        <strain evidence="13">NCTC 10815</strain>
    </source>
</reference>
<evidence type="ECO:0000256" key="2">
    <source>
        <dbReference type="ARBA" id="ARBA00001946"/>
    </source>
</evidence>
<comment type="similarity">
    <text evidence="11">Belongs to the Thz kinase family.</text>
</comment>
<sequence length="266" mass="27716">MIQPALLTALRKQNPLVVCLTNTVTINDVANGLLAIGASPVMGDEVEDVVQMVAHASGLLINTGTLSGGNFEMMKAAAEKANARQIPVVVDPVGIGATAYRKNFNLQLLQAIRVDAIRGNAGEIAALAEIEWQSKGVDAGEGDHESVVAAAKKVAQQYQTLVAVSGVSDFITDGKQVVRIDNGTALFPKMTGSGCLFGGIAAAFLAMENSLTALETAAATYAIAGEKASEIAEGPGSFRLQLMDALYQLNEADVKTQVKMEVVING</sequence>
<dbReference type="PRINTS" id="PR01099">
    <property type="entry name" value="HYETHTZKNASE"/>
</dbReference>
<accession>A0A378M9D4</accession>
<dbReference type="GO" id="GO:0009229">
    <property type="term" value="P:thiamine diphosphate biosynthetic process"/>
    <property type="evidence" value="ECO:0007669"/>
    <property type="project" value="UniProtKB-UniRule"/>
</dbReference>
<dbReference type="NCBIfam" id="TIGR00694">
    <property type="entry name" value="thiM"/>
    <property type="match status" value="1"/>
</dbReference>
<dbReference type="EC" id="2.7.1.50" evidence="11"/>
<feature type="binding site" evidence="11">
    <location>
        <position position="118"/>
    </location>
    <ligand>
        <name>ATP</name>
        <dbReference type="ChEBI" id="CHEBI:30616"/>
    </ligand>
</feature>
<evidence type="ECO:0000313" key="13">
    <source>
        <dbReference type="Proteomes" id="UP000254879"/>
    </source>
</evidence>
<dbReference type="InterPro" id="IPR000417">
    <property type="entry name" value="Hyethyz_kinase"/>
</dbReference>
<dbReference type="GO" id="GO:0009228">
    <property type="term" value="P:thiamine biosynthetic process"/>
    <property type="evidence" value="ECO:0007669"/>
    <property type="project" value="UniProtKB-KW"/>
</dbReference>
<evidence type="ECO:0000256" key="9">
    <source>
        <dbReference type="ARBA" id="ARBA00022842"/>
    </source>
</evidence>
<protein>
    <recommendedName>
        <fullName evidence="11">Hydroxyethylthiazole kinase</fullName>
        <ecNumber evidence="11">2.7.1.50</ecNumber>
    </recommendedName>
    <alternativeName>
        <fullName evidence="11">4-methyl-5-beta-hydroxyethylthiazole kinase</fullName>
        <shortName evidence="11">TH kinase</shortName>
        <shortName evidence="11">Thz kinase</shortName>
    </alternativeName>
</protein>
<keyword evidence="5 11" id="KW-0479">Metal-binding</keyword>
<feature type="binding site" evidence="11">
    <location>
        <position position="192"/>
    </location>
    <ligand>
        <name>substrate</name>
    </ligand>
</feature>
<organism evidence="12 13">
    <name type="scientific">Listeria grayi</name>
    <name type="common">Listeria murrayi</name>
    <dbReference type="NCBI Taxonomy" id="1641"/>
    <lineage>
        <taxon>Bacteria</taxon>
        <taxon>Bacillati</taxon>
        <taxon>Bacillota</taxon>
        <taxon>Bacilli</taxon>
        <taxon>Bacillales</taxon>
        <taxon>Listeriaceae</taxon>
        <taxon>Listeria</taxon>
    </lineage>
</organism>
<comment type="catalytic activity">
    <reaction evidence="1 11">
        <text>5-(2-hydroxyethyl)-4-methylthiazole + ATP = 4-methyl-5-(2-phosphooxyethyl)-thiazole + ADP + H(+)</text>
        <dbReference type="Rhea" id="RHEA:24212"/>
        <dbReference type="ChEBI" id="CHEBI:15378"/>
        <dbReference type="ChEBI" id="CHEBI:17957"/>
        <dbReference type="ChEBI" id="CHEBI:30616"/>
        <dbReference type="ChEBI" id="CHEBI:58296"/>
        <dbReference type="ChEBI" id="CHEBI:456216"/>
        <dbReference type="EC" id="2.7.1.50"/>
    </reaction>
</comment>
<dbReference type="Gene3D" id="3.40.1190.20">
    <property type="match status" value="1"/>
</dbReference>
<comment type="function">
    <text evidence="11">Catalyzes the phosphorylation of the hydroxyl group of 4-methyl-5-beta-hydroxyethylthiazole (THZ).</text>
</comment>
<proteinExistence type="inferred from homology"/>